<accession>A0A564ZCY6</accession>
<evidence type="ECO:0000313" key="2">
    <source>
        <dbReference type="Proteomes" id="UP000321570"/>
    </source>
</evidence>
<organism evidence="1 2">
    <name type="scientific">Hymenolepis diminuta</name>
    <name type="common">Rat tapeworm</name>
    <dbReference type="NCBI Taxonomy" id="6216"/>
    <lineage>
        <taxon>Eukaryota</taxon>
        <taxon>Metazoa</taxon>
        <taxon>Spiralia</taxon>
        <taxon>Lophotrochozoa</taxon>
        <taxon>Platyhelminthes</taxon>
        <taxon>Cestoda</taxon>
        <taxon>Eucestoda</taxon>
        <taxon>Cyclophyllidea</taxon>
        <taxon>Hymenolepididae</taxon>
        <taxon>Hymenolepis</taxon>
    </lineage>
</organism>
<evidence type="ECO:0000313" key="1">
    <source>
        <dbReference type="EMBL" id="VUZ57320.1"/>
    </source>
</evidence>
<name>A0A564ZCY6_HYMDI</name>
<proteinExistence type="predicted"/>
<gene>
    <name evidence="1" type="ORF">WMSIL1_LOCUS14776</name>
</gene>
<dbReference type="EMBL" id="CABIJS010000715">
    <property type="protein sequence ID" value="VUZ57320.1"/>
    <property type="molecule type" value="Genomic_DNA"/>
</dbReference>
<dbReference type="Proteomes" id="UP000321570">
    <property type="component" value="Unassembled WGS sequence"/>
</dbReference>
<reference evidence="1 2" key="1">
    <citation type="submission" date="2019-07" db="EMBL/GenBank/DDBJ databases">
        <authorList>
            <person name="Jastrzebski P J."/>
            <person name="Paukszto L."/>
            <person name="Jastrzebski P J."/>
        </authorList>
    </citation>
    <scope>NUCLEOTIDE SEQUENCE [LARGE SCALE GENOMIC DNA]</scope>
    <source>
        <strain evidence="1 2">WMS-il1</strain>
    </source>
</reference>
<protein>
    <submittedName>
        <fullName evidence="1">Uncharacterized protein</fullName>
    </submittedName>
</protein>
<keyword evidence="2" id="KW-1185">Reference proteome</keyword>
<dbReference type="AlphaFoldDB" id="A0A564ZCY6"/>
<sequence>MNQFFTFNQQLGTTAPQTDMGMGNGRLKKCTRKNALKHVIQRSGESEAEKIVMRMLTTQAYFNCHQTRILQCLSGENYLEVHEVPASKAKTRFSDSSISGVGEMY</sequence>